<dbReference type="InterPro" id="IPR044925">
    <property type="entry name" value="His-Me_finger_sf"/>
</dbReference>
<dbReference type="InterPro" id="IPR038563">
    <property type="entry name" value="Endonuclease_7_sf"/>
</dbReference>
<dbReference type="EMBL" id="JAVRFI010000006">
    <property type="protein sequence ID" value="MDT0449938.1"/>
    <property type="molecule type" value="Genomic_DNA"/>
</dbReference>
<dbReference type="Proteomes" id="UP001180531">
    <property type="component" value="Unassembled WGS sequence"/>
</dbReference>
<comment type="caution">
    <text evidence="1">The sequence shown here is derived from an EMBL/GenBank/DDBJ whole genome shotgun (WGS) entry which is preliminary data.</text>
</comment>
<organism evidence="1 2">
    <name type="scientific">Streptomyces hesseae</name>
    <dbReference type="NCBI Taxonomy" id="3075519"/>
    <lineage>
        <taxon>Bacteria</taxon>
        <taxon>Bacillati</taxon>
        <taxon>Actinomycetota</taxon>
        <taxon>Actinomycetes</taxon>
        <taxon>Kitasatosporales</taxon>
        <taxon>Streptomycetaceae</taxon>
        <taxon>Streptomyces</taxon>
    </lineage>
</organism>
<dbReference type="RefSeq" id="WP_311610521.1">
    <property type="nucleotide sequence ID" value="NZ_JAVRFI010000006.1"/>
</dbReference>
<name>A0ABU2SLS9_9ACTN</name>
<keyword evidence="1" id="KW-0378">Hydrolase</keyword>
<evidence type="ECO:0000313" key="1">
    <source>
        <dbReference type="EMBL" id="MDT0449938.1"/>
    </source>
</evidence>
<reference evidence="1" key="1">
    <citation type="submission" date="2024-05" db="EMBL/GenBank/DDBJ databases">
        <title>30 novel species of actinomycetes from the DSMZ collection.</title>
        <authorList>
            <person name="Nouioui I."/>
        </authorList>
    </citation>
    <scope>NUCLEOTIDE SEQUENCE</scope>
    <source>
        <strain evidence="1">DSM 40473</strain>
    </source>
</reference>
<protein>
    <submittedName>
        <fullName evidence="1">Endonuclease domain-containing protein</fullName>
    </submittedName>
</protein>
<dbReference type="InterPro" id="IPR004211">
    <property type="entry name" value="Endonuclease_7"/>
</dbReference>
<dbReference type="Gene3D" id="3.40.1800.10">
    <property type="entry name" value="His-Me finger endonucleases"/>
    <property type="match status" value="1"/>
</dbReference>
<accession>A0ABU2SLS9</accession>
<evidence type="ECO:0000313" key="2">
    <source>
        <dbReference type="Proteomes" id="UP001180531"/>
    </source>
</evidence>
<dbReference type="SUPFAM" id="SSF54060">
    <property type="entry name" value="His-Me finger endonucleases"/>
    <property type="match status" value="1"/>
</dbReference>
<keyword evidence="2" id="KW-1185">Reference proteome</keyword>
<gene>
    <name evidence="1" type="ORF">RM609_12785</name>
</gene>
<dbReference type="GO" id="GO:0004519">
    <property type="term" value="F:endonuclease activity"/>
    <property type="evidence" value="ECO:0007669"/>
    <property type="project" value="UniProtKB-KW"/>
</dbReference>
<keyword evidence="1" id="KW-0255">Endonuclease</keyword>
<keyword evidence="1" id="KW-0540">Nuclease</keyword>
<sequence>MWDLSWDEDQALCGLCGEWLPSKTPGRDDQRCRGCAVTQRRVWNYGLSIAGYNAIFRVQEFRCALCGECEPEALSGTERTWHIDHDHRCCTIKTGSKRCCVRGILCPECNVKRLPAYERLPEQMRDSPLFNGYLLNPPARRPEAEVIVGRDDRYMPGPGAMEWDTIADAFFGRHSEE</sequence>
<dbReference type="Pfam" id="PF02945">
    <property type="entry name" value="Endonuclease_7"/>
    <property type="match status" value="1"/>
</dbReference>
<proteinExistence type="predicted"/>